<feature type="compositionally biased region" description="Basic and acidic residues" evidence="1">
    <location>
        <begin position="390"/>
        <end position="404"/>
    </location>
</feature>
<feature type="compositionally biased region" description="Basic and acidic residues" evidence="1">
    <location>
        <begin position="427"/>
        <end position="437"/>
    </location>
</feature>
<name>A0ABQ4WYT9_9ASTR</name>
<dbReference type="EMBL" id="BQNB010009056">
    <property type="protein sequence ID" value="GJS58106.1"/>
    <property type="molecule type" value="Genomic_DNA"/>
</dbReference>
<feature type="compositionally biased region" description="Polar residues" evidence="1">
    <location>
        <begin position="408"/>
        <end position="426"/>
    </location>
</feature>
<dbReference type="Proteomes" id="UP001151760">
    <property type="component" value="Unassembled WGS sequence"/>
</dbReference>
<evidence type="ECO:0000313" key="3">
    <source>
        <dbReference type="EMBL" id="GJS58106.1"/>
    </source>
</evidence>
<dbReference type="PANTHER" id="PTHR31973:SF190">
    <property type="entry name" value="MULE TRANSPOSASE DOMAIN-CONTAINING PROTEIN"/>
    <property type="match status" value="1"/>
</dbReference>
<evidence type="ECO:0000313" key="4">
    <source>
        <dbReference type="Proteomes" id="UP001151760"/>
    </source>
</evidence>
<feature type="region of interest" description="Disordered" evidence="1">
    <location>
        <begin position="74"/>
        <end position="102"/>
    </location>
</feature>
<feature type="region of interest" description="Disordered" evidence="1">
    <location>
        <begin position="388"/>
        <end position="437"/>
    </location>
</feature>
<evidence type="ECO:0000259" key="2">
    <source>
        <dbReference type="Pfam" id="PF10551"/>
    </source>
</evidence>
<feature type="domain" description="MULE transposase" evidence="2">
    <location>
        <begin position="249"/>
        <end position="313"/>
    </location>
</feature>
<dbReference type="InterPro" id="IPR018289">
    <property type="entry name" value="MULE_transposase_dom"/>
</dbReference>
<evidence type="ECO:0000256" key="1">
    <source>
        <dbReference type="SAM" id="MobiDB-lite"/>
    </source>
</evidence>
<comment type="caution">
    <text evidence="3">The sequence shown here is derived from an EMBL/GenBank/DDBJ whole genome shotgun (WGS) entry which is preliminary data.</text>
</comment>
<reference evidence="3" key="1">
    <citation type="journal article" date="2022" name="Int. J. Mol. Sci.">
        <title>Draft Genome of Tanacetum Coccineum: Genomic Comparison of Closely Related Tanacetum-Family Plants.</title>
        <authorList>
            <person name="Yamashiro T."/>
            <person name="Shiraishi A."/>
            <person name="Nakayama K."/>
            <person name="Satake H."/>
        </authorList>
    </citation>
    <scope>NUCLEOTIDE SEQUENCE</scope>
</reference>
<dbReference type="PANTHER" id="PTHR31973">
    <property type="entry name" value="POLYPROTEIN, PUTATIVE-RELATED"/>
    <property type="match status" value="1"/>
</dbReference>
<accession>A0ABQ4WYT9</accession>
<keyword evidence="4" id="KW-1185">Reference proteome</keyword>
<sequence length="437" mass="49526">MEAPPSTVDGHHQATHRTTRIDLWYPGRMYVSGRVDIFDMVDINLFTVVALKDDGTQFSRVSTQVPIVAEVSIRTNCGEDDEEDAEQGNGQEDESAPTDGQFFYNDEGIDTVYATEYDVQSSEDTCTNDDDDVDEDFLVNEENEIVELYVDVQLFDERPWCINGMVSDSDPGNDEERNYRKRRLAELRTEMKGVINASGQWKYSFYTGQKFITPKEAKDRVYLHSIKSRRNLKLYKNQGAISQAKNCSVGLDSNNGIYPLAYALVEAERKSSMCWFLQCLGDDIDMHPNSNFTFISDRQKGIIPAIKAVYPSVAGPDMLTTIHEKRSRMDNTLIRYNNLWDKYWVKSSCPTTLVAPKHSMFPVWQQCRSSGLSVLLVGDGGAGVASKGISHIDRKEESKTEIIRPTKKNSTQLQGQPYTSSQVASESNKECRWKRNE</sequence>
<organism evidence="3 4">
    <name type="scientific">Tanacetum coccineum</name>
    <dbReference type="NCBI Taxonomy" id="301880"/>
    <lineage>
        <taxon>Eukaryota</taxon>
        <taxon>Viridiplantae</taxon>
        <taxon>Streptophyta</taxon>
        <taxon>Embryophyta</taxon>
        <taxon>Tracheophyta</taxon>
        <taxon>Spermatophyta</taxon>
        <taxon>Magnoliopsida</taxon>
        <taxon>eudicotyledons</taxon>
        <taxon>Gunneridae</taxon>
        <taxon>Pentapetalae</taxon>
        <taxon>asterids</taxon>
        <taxon>campanulids</taxon>
        <taxon>Asterales</taxon>
        <taxon>Asteraceae</taxon>
        <taxon>Asteroideae</taxon>
        <taxon>Anthemideae</taxon>
        <taxon>Anthemidinae</taxon>
        <taxon>Tanacetum</taxon>
    </lineage>
</organism>
<reference evidence="3" key="2">
    <citation type="submission" date="2022-01" db="EMBL/GenBank/DDBJ databases">
        <authorList>
            <person name="Yamashiro T."/>
            <person name="Shiraishi A."/>
            <person name="Satake H."/>
            <person name="Nakayama K."/>
        </authorList>
    </citation>
    <scope>NUCLEOTIDE SEQUENCE</scope>
</reference>
<proteinExistence type="predicted"/>
<protein>
    <submittedName>
        <fullName evidence="3">Heat stress transcription factor B-4-like protein</fullName>
    </submittedName>
</protein>
<dbReference type="Pfam" id="PF10551">
    <property type="entry name" value="MULE"/>
    <property type="match status" value="1"/>
</dbReference>
<feature type="compositionally biased region" description="Acidic residues" evidence="1">
    <location>
        <begin position="78"/>
        <end position="96"/>
    </location>
</feature>
<gene>
    <name evidence="3" type="ORF">Tco_0652890</name>
</gene>